<keyword evidence="4" id="KW-1185">Reference proteome</keyword>
<reference evidence="3 4" key="1">
    <citation type="journal article" date="2014" name="BMC Genomics">
        <title>Adaptive genomic structural variation in the grape powdery mildew pathogen, Erysiphe necator.</title>
        <authorList>
            <person name="Jones L."/>
            <person name="Riaz S."/>
            <person name="Morales-Cruz A."/>
            <person name="Amrine K.C."/>
            <person name="McGuire B."/>
            <person name="Gubler W.D."/>
            <person name="Walker M.A."/>
            <person name="Cantu D."/>
        </authorList>
    </citation>
    <scope>NUCLEOTIDE SEQUENCE [LARGE SCALE GENOMIC DNA]</scope>
    <source>
        <strain evidence="4">c</strain>
    </source>
</reference>
<keyword evidence="1" id="KW-0862">Zinc</keyword>
<evidence type="ECO:0000313" key="3">
    <source>
        <dbReference type="EMBL" id="KHJ32641.1"/>
    </source>
</evidence>
<evidence type="ECO:0000313" key="4">
    <source>
        <dbReference type="Proteomes" id="UP000030854"/>
    </source>
</evidence>
<accession>A0A0B1P6T0</accession>
<keyword evidence="1" id="KW-0479">Metal-binding</keyword>
<dbReference type="SUPFAM" id="SSF57756">
    <property type="entry name" value="Retrovirus zinc finger-like domains"/>
    <property type="match status" value="1"/>
</dbReference>
<evidence type="ECO:0000259" key="2">
    <source>
        <dbReference type="PROSITE" id="PS50158"/>
    </source>
</evidence>
<dbReference type="SMART" id="SM00343">
    <property type="entry name" value="ZnF_C2HC"/>
    <property type="match status" value="1"/>
</dbReference>
<dbReference type="Pfam" id="PF00098">
    <property type="entry name" value="zf-CCHC"/>
    <property type="match status" value="1"/>
</dbReference>
<comment type="caution">
    <text evidence="3">The sequence shown here is derived from an EMBL/GenBank/DDBJ whole genome shotgun (WGS) entry which is preliminary data.</text>
</comment>
<gene>
    <name evidence="3" type="ORF">EV44_g4258</name>
</gene>
<dbReference type="PROSITE" id="PS50158">
    <property type="entry name" value="ZF_CCHC"/>
    <property type="match status" value="1"/>
</dbReference>
<dbReference type="AlphaFoldDB" id="A0A0B1P6T0"/>
<dbReference type="InterPro" id="IPR036875">
    <property type="entry name" value="Znf_CCHC_sf"/>
</dbReference>
<dbReference type="HOGENOM" id="CLU_1115586_0_0_1"/>
<dbReference type="GO" id="GO:0008270">
    <property type="term" value="F:zinc ion binding"/>
    <property type="evidence" value="ECO:0007669"/>
    <property type="project" value="UniProtKB-KW"/>
</dbReference>
<dbReference type="OMA" id="ISANDWC"/>
<dbReference type="InterPro" id="IPR001878">
    <property type="entry name" value="Znf_CCHC"/>
</dbReference>
<feature type="domain" description="CCHC-type" evidence="2">
    <location>
        <begin position="213"/>
        <end position="230"/>
    </location>
</feature>
<organism evidence="3 4">
    <name type="scientific">Uncinula necator</name>
    <name type="common">Grape powdery mildew</name>
    <dbReference type="NCBI Taxonomy" id="52586"/>
    <lineage>
        <taxon>Eukaryota</taxon>
        <taxon>Fungi</taxon>
        <taxon>Dikarya</taxon>
        <taxon>Ascomycota</taxon>
        <taxon>Pezizomycotina</taxon>
        <taxon>Leotiomycetes</taxon>
        <taxon>Erysiphales</taxon>
        <taxon>Erysiphaceae</taxon>
        <taxon>Erysiphe</taxon>
    </lineage>
</organism>
<dbReference type="STRING" id="52586.A0A0B1P6T0"/>
<keyword evidence="1" id="KW-0863">Zinc-finger</keyword>
<dbReference type="Gene3D" id="4.10.60.10">
    <property type="entry name" value="Zinc finger, CCHC-type"/>
    <property type="match status" value="1"/>
</dbReference>
<dbReference type="GO" id="GO:0003676">
    <property type="term" value="F:nucleic acid binding"/>
    <property type="evidence" value="ECO:0007669"/>
    <property type="project" value="InterPro"/>
</dbReference>
<protein>
    <recommendedName>
        <fullName evidence="2">CCHC-type domain-containing protein</fullName>
    </recommendedName>
</protein>
<dbReference type="Proteomes" id="UP000030854">
    <property type="component" value="Unassembled WGS sequence"/>
</dbReference>
<proteinExistence type="predicted"/>
<name>A0A0B1P6T0_UNCNE</name>
<evidence type="ECO:0000256" key="1">
    <source>
        <dbReference type="PROSITE-ProRule" id="PRU00047"/>
    </source>
</evidence>
<dbReference type="EMBL" id="JNVN01001919">
    <property type="protein sequence ID" value="KHJ32641.1"/>
    <property type="molecule type" value="Genomic_DNA"/>
</dbReference>
<sequence length="281" mass="31683">MDDSRDFTVQGLRGLKPLSQTNYIEWRDVIDNYLDSQNWVEYSKTGIPKGANEELMAKSAKIAVVLKTAAGTQRSYLLGLRTIKDILSKLEEINGGSNRGTISDLQRQFSTPDSKRKVDDVAASLSQLQARIGGISIEDRPTELSKKDALLRCYQEKYKTTIETLRIVAGDYSFAQIVERLRQAEFEAKDFSVETALKASNNTSKGSDKKENRKCYYCGKTGHIKPDCKKKKHDDNKKKSYGNNKPNAESAGIAWKACGVTYIDDDDDDDIYLFIIYLFNI</sequence>